<feature type="transmembrane region" description="Helical" evidence="5">
    <location>
        <begin position="81"/>
        <end position="102"/>
    </location>
</feature>
<dbReference type="InterPro" id="IPR029020">
    <property type="entry name" value="Ammonium/urea_transptr"/>
</dbReference>
<dbReference type="Proteomes" id="UP000632063">
    <property type="component" value="Unassembled WGS sequence"/>
</dbReference>
<dbReference type="InterPro" id="IPR024041">
    <property type="entry name" value="NH4_transpt_AmtB-like_dom"/>
</dbReference>
<evidence type="ECO:0000256" key="5">
    <source>
        <dbReference type="SAM" id="Phobius"/>
    </source>
</evidence>
<evidence type="ECO:0000256" key="1">
    <source>
        <dbReference type="ARBA" id="ARBA00004141"/>
    </source>
</evidence>
<name>A0ABR9CQQ5_9HYPH</name>
<sequence length="140" mass="14612">MPWQAFLLSLFGPFALKGGESLMDMLKIDEPKVAPLALSSSIFSVMAVGIVGRGVPQDGFSGIKECAYAFQHASVSLSTQLLGVVVIVAGTGIFALLVTLLIEKTIGLRVSMEVEAAGLDSAMSQELLINTGEISPTAVN</sequence>
<keyword evidence="4 5" id="KW-0472">Membrane</keyword>
<protein>
    <recommendedName>
        <fullName evidence="6">Ammonium transporter AmtB-like domain-containing protein</fullName>
    </recommendedName>
</protein>
<keyword evidence="8" id="KW-1185">Reference proteome</keyword>
<gene>
    <name evidence="7" type="ORF">IG616_13795</name>
</gene>
<evidence type="ECO:0000313" key="8">
    <source>
        <dbReference type="Proteomes" id="UP000632063"/>
    </source>
</evidence>
<evidence type="ECO:0000259" key="6">
    <source>
        <dbReference type="Pfam" id="PF00909"/>
    </source>
</evidence>
<evidence type="ECO:0000256" key="3">
    <source>
        <dbReference type="ARBA" id="ARBA00022989"/>
    </source>
</evidence>
<evidence type="ECO:0000313" key="7">
    <source>
        <dbReference type="EMBL" id="MBD8892617.1"/>
    </source>
</evidence>
<keyword evidence="2 5" id="KW-0812">Transmembrane</keyword>
<comment type="subcellular location">
    <subcellularLocation>
        <location evidence="1">Membrane</location>
        <topology evidence="1">Multi-pass membrane protein</topology>
    </subcellularLocation>
</comment>
<evidence type="ECO:0000256" key="4">
    <source>
        <dbReference type="ARBA" id="ARBA00023136"/>
    </source>
</evidence>
<evidence type="ECO:0000256" key="2">
    <source>
        <dbReference type="ARBA" id="ARBA00022692"/>
    </source>
</evidence>
<keyword evidence="3 5" id="KW-1133">Transmembrane helix</keyword>
<dbReference type="EMBL" id="JACYXI010000008">
    <property type="protein sequence ID" value="MBD8892617.1"/>
    <property type="molecule type" value="Genomic_DNA"/>
</dbReference>
<accession>A0ABR9CQQ5</accession>
<proteinExistence type="predicted"/>
<reference evidence="7 8" key="2">
    <citation type="journal article" date="2021" name="Int. J. Syst. Evol. Microbiol.">
        <title>Roseibium litorale sp. nov., isolated from a tidal flat sediment and proposal for the reclassification of Labrenzia polysiphoniae as Roseibium polysiphoniae comb. nov.</title>
        <authorList>
            <person name="Liu Y."/>
            <person name="Pei T."/>
            <person name="Du J."/>
            <person name="Chao M."/>
            <person name="Deng M.R."/>
            <person name="Zhu H."/>
        </authorList>
    </citation>
    <scope>NUCLEOTIDE SEQUENCE [LARGE SCALE GENOMIC DNA]</scope>
    <source>
        <strain evidence="7 8">4C16A</strain>
    </source>
</reference>
<organism evidence="7 8">
    <name type="scientific">Roseibium litorale</name>
    <dbReference type="NCBI Taxonomy" id="2803841"/>
    <lineage>
        <taxon>Bacteria</taxon>
        <taxon>Pseudomonadati</taxon>
        <taxon>Pseudomonadota</taxon>
        <taxon>Alphaproteobacteria</taxon>
        <taxon>Hyphomicrobiales</taxon>
        <taxon>Stappiaceae</taxon>
        <taxon>Roseibium</taxon>
    </lineage>
</organism>
<feature type="domain" description="Ammonium transporter AmtB-like" evidence="6">
    <location>
        <begin position="2"/>
        <end position="124"/>
    </location>
</feature>
<dbReference type="Gene3D" id="1.10.3430.10">
    <property type="entry name" value="Ammonium transporter AmtB like domains"/>
    <property type="match status" value="1"/>
</dbReference>
<dbReference type="Pfam" id="PF00909">
    <property type="entry name" value="Ammonium_transp"/>
    <property type="match status" value="1"/>
</dbReference>
<comment type="caution">
    <text evidence="7">The sequence shown here is derived from an EMBL/GenBank/DDBJ whole genome shotgun (WGS) entry which is preliminary data.</text>
</comment>
<reference evidence="8" key="1">
    <citation type="submission" date="2020-09" db="EMBL/GenBank/DDBJ databases">
        <title>The genome sequence of strain Labrenzia suaedae 4C16A.</title>
        <authorList>
            <person name="Liu Y."/>
        </authorList>
    </citation>
    <scope>NUCLEOTIDE SEQUENCE [LARGE SCALE GENOMIC DNA]</scope>
    <source>
        <strain evidence="8">4C16A</strain>
    </source>
</reference>